<feature type="region of interest" description="Disordered" evidence="10">
    <location>
        <begin position="290"/>
        <end position="311"/>
    </location>
</feature>
<dbReference type="GO" id="GO:0019076">
    <property type="term" value="P:viral release from host cell"/>
    <property type="evidence" value="ECO:0007669"/>
    <property type="project" value="UniProtKB-UniRule"/>
</dbReference>
<feature type="region of interest" description="Disordered" evidence="10">
    <location>
        <begin position="421"/>
        <end position="454"/>
    </location>
</feature>
<dbReference type="PRINTS" id="PR00236">
    <property type="entry name" value="HSVCAPSIDP40"/>
</dbReference>
<comment type="domain">
    <text evidence="9">Region of interaction between pPR and pAP is called Amino conserved domain (ACD). The region of interaction with major capsid protein is called carboxyl conserved domain (CCD).</text>
</comment>
<dbReference type="GO" id="GO:0004252">
    <property type="term" value="F:serine-type endopeptidase activity"/>
    <property type="evidence" value="ECO:0007669"/>
    <property type="project" value="UniProtKB-UniRule"/>
</dbReference>
<comment type="subunit">
    <molecule>Capsid scaffolding protein</molecule>
    <text evidence="9">Homomultimer. Interacts with major capsid protein.</text>
</comment>
<keyword evidence="8 9" id="KW-1035">Host cytoplasm</keyword>
<feature type="active site" description="Charge relay system" evidence="9">
    <location>
        <position position="142"/>
    </location>
</feature>
<dbReference type="HAMAP" id="MF_04008">
    <property type="entry name" value="HSV_SCAF"/>
    <property type="match status" value="1"/>
</dbReference>
<feature type="active site" description="Charge relay system" evidence="9">
    <location>
        <position position="55"/>
    </location>
</feature>
<comment type="function">
    <text evidence="9">Capsid scaffolding protein: Acts as a scaffold protein by binding major capsid protein in the cytoplasm, inducing the nuclear localization of both proteins. Multimerizes in the nucleus such as major capsid protein forms the icosahedral T=16 capsid. Autocatalytic cleavage releases the assembly protein, and subsequently abolishes interaction with major capsid protein. Cleavages products are evicted from the capsid before or during DNA packaging.</text>
</comment>
<dbReference type="EMBL" id="KT324740">
    <property type="protein sequence ID" value="AMB16311.1"/>
    <property type="molecule type" value="Genomic_DNA"/>
</dbReference>
<feature type="compositionally biased region" description="Polar residues" evidence="10">
    <location>
        <begin position="290"/>
        <end position="305"/>
    </location>
</feature>
<comment type="subunit">
    <molecule>Assembly protein</molecule>
    <text evidence="9">Homomultimer. Interacts with major capsid protein.</text>
</comment>
<keyword evidence="4 9" id="KW-0645">Protease</keyword>
<dbReference type="GO" id="GO:0006508">
    <property type="term" value="P:proteolysis"/>
    <property type="evidence" value="ECO:0007669"/>
    <property type="project" value="UniProtKB-KW"/>
</dbReference>
<sequence length="647" mass="69012">MDAYATDSNVVSLPIYVAGYIALYDMGDGGELTLTRETVAAALPPASRLPINIDHRNGCVVGEVLSIVDDVRGPFFLGIVNCPQLGAVLATAAGPDFFGEMSEGLSEQERLLYLVSNYLPSASLSSRRLGPDEEPDETLFAHVSLCVIGRRVGTIVTYDATPENTVAPFKRLSPSVREELLITAREAQSRLGDMATWHVSEDTLTRVLLSTAVNNMLLRNRWNLVARRRREAGIEGHTYLQASASFGITNGCNKADFCGAELVGTCGYKSGERVRDISYSRVTLGAKAFTSSGSSALPSSDNSAGQIGERAKHPGAMASSNQQTLSAAGAPLVSGDYILVPAAQYNQLVVGQHTSHPPINAGQASATHAVPTQYIQPAYNSMVPTSMYQAPTYWSVPPSTNLEAQITALVGALAADRKAAKSSDSQAVQNSQCSPPLSPQQERRYTRKRRHDWDANTRDDIEGIYYPGERSPRPVERRAGRASTTIADLMGAVSSLQQEVSQLRAIQTVTAQQQVAPAGLYKPVPPGVPQQYSQYQYIHPQHAVSAIISPQLSGIQAQPPQSVIATPVPAVETPGGAKVCAAPTATHQAVEHSKAVQPQFEAVTSAAVLPVNQPQASSQTVDASASTGLDFGRDDADIFVSQMMSAR</sequence>
<evidence type="ECO:0000256" key="8">
    <source>
        <dbReference type="ARBA" id="ARBA00023200"/>
    </source>
</evidence>
<proteinExistence type="inferred from homology"/>
<feature type="site" description="Cleavage; by assemblin; Release site" evidence="9">
    <location>
        <begin position="242"/>
        <end position="243"/>
    </location>
</feature>
<comment type="caution">
    <text evidence="9">Lacks conserved residue(s) required for the propagation of feature annotation.</text>
</comment>
<name>A0A0X8DI18_9ALPH</name>
<evidence type="ECO:0000256" key="6">
    <source>
        <dbReference type="ARBA" id="ARBA00022825"/>
    </source>
</evidence>
<evidence type="ECO:0000313" key="11">
    <source>
        <dbReference type="EMBL" id="AMB16311.1"/>
    </source>
</evidence>
<comment type="catalytic activity">
    <reaction evidence="9">
        <text>Cleaves -Ala-|-Ser- and -Ala-|-Ala- bonds in the scaffold protein.</text>
        <dbReference type="EC" id="3.4.21.97"/>
    </reaction>
</comment>
<keyword evidence="3 9" id="KW-1188">Viral release from host cell</keyword>
<feature type="chain" id="PRO_5023426412" description="Assemblin" evidence="9">
    <location>
        <begin position="1"/>
        <end position="242"/>
    </location>
</feature>
<comment type="PTM">
    <text evidence="9">Capsid scaffolding protein: Capsid scaffolding protein is cleaved by assemblin after formation of the spherical procapsid. As a result, the capsid obtains its mature, icosahedral shape. Cleavages occur at two or more sites: release (R-site) and maturation (M-site).</text>
</comment>
<dbReference type="GO" id="GO:0042802">
    <property type="term" value="F:identical protein binding"/>
    <property type="evidence" value="ECO:0007669"/>
    <property type="project" value="UniProtKB-UniRule"/>
</dbReference>
<keyword evidence="2 9" id="KW-1048">Host nucleus</keyword>
<comment type="similarity">
    <text evidence="9">Belongs to the herpesviridae capsid scaffolding protein family.</text>
</comment>
<feature type="chain" id="PRO_5023426411" description="Assembly protein" evidence="9">
    <location>
        <begin position="243"/>
        <end position="647"/>
    </location>
</feature>
<evidence type="ECO:0000256" key="7">
    <source>
        <dbReference type="ARBA" id="ARBA00022950"/>
    </source>
</evidence>
<reference evidence="11" key="1">
    <citation type="journal article" date="2015" name="J. Gen. Virol.">
        <title>Evidence of widespread natural recombination among field isolates of equine herpesvirus 4 but not among field isolates of equine herpesvirus 1.</title>
        <authorList>
            <person name="Vaz P.K."/>
            <person name="Horsington J."/>
            <person name="Hartley C.A."/>
            <person name="Browning G.F."/>
            <person name="Ficorilli N.P."/>
            <person name="Studdert M.J."/>
            <person name="Gilkerson J.R."/>
            <person name="Devlin J.M."/>
        </authorList>
    </citation>
    <scope>NUCLEOTIDE SEQUENCE</scope>
    <source>
        <strain evidence="11">405-76</strain>
    </source>
</reference>
<evidence type="ECO:0000256" key="5">
    <source>
        <dbReference type="ARBA" id="ARBA00022801"/>
    </source>
</evidence>
<evidence type="ECO:0000256" key="4">
    <source>
        <dbReference type="ARBA" id="ARBA00022670"/>
    </source>
</evidence>
<feature type="region of interest" description="Interaction with major capsid protein" evidence="9">
    <location>
        <begin position="627"/>
        <end position="647"/>
    </location>
</feature>
<comment type="subcellular location">
    <molecule>Capsid scaffolding protein</molecule>
    <subcellularLocation>
        <location evidence="9">Host cytoplasm</location>
    </subcellularLocation>
</comment>
<dbReference type="SUPFAM" id="SSF50789">
    <property type="entry name" value="Herpes virus serine proteinase, assemblin"/>
    <property type="match status" value="1"/>
</dbReference>
<keyword evidence="6 9" id="KW-0720">Serine protease</keyword>
<feature type="chain" id="PRO_5023426410" description="Capsid scaffolding protein" evidence="9">
    <location>
        <begin position="1"/>
        <end position="647"/>
    </location>
</feature>
<dbReference type="GO" id="GO:0039708">
    <property type="term" value="P:nuclear capsid assembly"/>
    <property type="evidence" value="ECO:0007669"/>
    <property type="project" value="UniProtKB-ARBA"/>
</dbReference>
<comment type="subcellular location">
    <molecule>Assemblin</molecule>
    <subcellularLocation>
        <location evidence="9">Host nucleus</location>
    </subcellularLocation>
</comment>
<dbReference type="EC" id="3.4.21.97" evidence="9"/>
<evidence type="ECO:0000256" key="1">
    <source>
        <dbReference type="ARBA" id="ARBA00022553"/>
    </source>
</evidence>
<dbReference type="GO" id="GO:0042025">
    <property type="term" value="C:host cell nucleus"/>
    <property type="evidence" value="ECO:0007669"/>
    <property type="project" value="UniProtKB-SubCell"/>
</dbReference>
<dbReference type="Pfam" id="PF00716">
    <property type="entry name" value="Peptidase_S21"/>
    <property type="match status" value="1"/>
</dbReference>
<evidence type="ECO:0000256" key="9">
    <source>
        <dbReference type="HAMAP-Rule" id="MF_04008"/>
    </source>
</evidence>
<evidence type="ECO:0000256" key="10">
    <source>
        <dbReference type="SAM" id="MobiDB-lite"/>
    </source>
</evidence>
<organism evidence="11">
    <name type="scientific">Equid alphaherpesvirus 4</name>
    <name type="common">Equine herpesvirus 4</name>
    <dbReference type="NCBI Taxonomy" id="10331"/>
    <lineage>
        <taxon>Viruses</taxon>
        <taxon>Duplodnaviria</taxon>
        <taxon>Heunggongvirae</taxon>
        <taxon>Peploviricota</taxon>
        <taxon>Herviviricetes</taxon>
        <taxon>Herpesvirales</taxon>
        <taxon>Orthoherpesviridae</taxon>
        <taxon>Alphaherpesvirinae</taxon>
        <taxon>Varicellovirus</taxon>
        <taxon>Varicellovirus equidalpha4</taxon>
    </lineage>
</organism>
<keyword evidence="5 9" id="KW-0378">Hydrolase</keyword>
<comment type="subunit">
    <molecule>Assemblin</molecule>
    <text evidence="9">Exists in a monomer-dimer equilibrium with the dimer being the active species.</text>
</comment>
<dbReference type="Gene3D" id="3.20.16.10">
    <property type="entry name" value="Herpesvirus/Caudovirus protease domain"/>
    <property type="match status" value="1"/>
</dbReference>
<dbReference type="InterPro" id="IPR035443">
    <property type="entry name" value="Herpes_virus_sf"/>
</dbReference>
<protein>
    <recommendedName>
        <fullName evidence="9">Capsid scaffolding protein</fullName>
    </recommendedName>
    <alternativeName>
        <fullName evidence="9">Protease precursor</fullName>
        <shortName evidence="9">pPR</shortName>
    </alternativeName>
    <component>
        <recommendedName>
            <fullName evidence="9">Assemblin</fullName>
            <ecNumber evidence="9">3.4.21.97</ecNumber>
        </recommendedName>
        <alternativeName>
            <fullName evidence="9">Protease</fullName>
            <shortName evidence="9">Pr</shortName>
        </alternativeName>
    </component>
    <component>
        <recommendedName>
            <fullName evidence="9">Assembly protein</fullName>
            <shortName evidence="9">AP</shortName>
        </recommendedName>
        <alternativeName>
            <fullName evidence="9">Capsid assembly protein</fullName>
        </alternativeName>
    </component>
</protein>
<comment type="function">
    <text evidence="9">Assemblin: Protease that plays an essential role in virion assembly within the nucleus. Catalyzes the cleavage of the assembly protein after formation of the spherical procapsid. By that cleavage, the capsid matures and gains its icosahedral shape. The cleavage sites seem to include -Ala-Ser-, -Ala-Ala-, as well as Ala-Thr bonds. Assemblin and cleavages products are evicted from the capsid before or during DNA packaging.</text>
</comment>
<accession>A0A0X8DI18</accession>
<feature type="active site" description="Charge relay system" evidence="9">
    <location>
        <position position="123"/>
    </location>
</feature>
<dbReference type="InterPro" id="IPR001847">
    <property type="entry name" value="Peptidase_S21"/>
</dbReference>
<dbReference type="GO" id="GO:0030430">
    <property type="term" value="C:host cell cytoplasm"/>
    <property type="evidence" value="ECO:0007669"/>
    <property type="project" value="UniProtKB-SubCell"/>
</dbReference>
<evidence type="ECO:0000256" key="2">
    <source>
        <dbReference type="ARBA" id="ARBA00022562"/>
    </source>
</evidence>
<keyword evidence="1 9" id="KW-0597">Phosphoprotein</keyword>
<comment type="subcellular location">
    <molecule>Assembly protein</molecule>
    <subcellularLocation>
        <location evidence="9">Host nucleus</location>
    </subcellularLocation>
</comment>
<evidence type="ECO:0000256" key="3">
    <source>
        <dbReference type="ARBA" id="ARBA00022612"/>
    </source>
</evidence>
<keyword evidence="7 9" id="KW-0118">Viral capsid assembly</keyword>
<comment type="function">
    <text evidence="9">Assembly protein: Plays a major role in capsid assembly. Acts as a scaffold protein by binding major capsid protein. Multimerizes in the nucleus such as major capsid protein forms the icosahedral T=16 capsid. Cleaved by assemblin after capsid completion. The cleavages products are evicted from the capsid before or during DNA packaging.</text>
</comment>